<evidence type="ECO:0000313" key="1">
    <source>
        <dbReference type="EMBL" id="GBP37013.1"/>
    </source>
</evidence>
<organism evidence="1 2">
    <name type="scientific">Eumeta variegata</name>
    <name type="common">Bagworm moth</name>
    <name type="synonym">Eumeta japonica</name>
    <dbReference type="NCBI Taxonomy" id="151549"/>
    <lineage>
        <taxon>Eukaryota</taxon>
        <taxon>Metazoa</taxon>
        <taxon>Ecdysozoa</taxon>
        <taxon>Arthropoda</taxon>
        <taxon>Hexapoda</taxon>
        <taxon>Insecta</taxon>
        <taxon>Pterygota</taxon>
        <taxon>Neoptera</taxon>
        <taxon>Endopterygota</taxon>
        <taxon>Lepidoptera</taxon>
        <taxon>Glossata</taxon>
        <taxon>Ditrysia</taxon>
        <taxon>Tineoidea</taxon>
        <taxon>Psychidae</taxon>
        <taxon>Oiketicinae</taxon>
        <taxon>Eumeta</taxon>
    </lineage>
</organism>
<dbReference type="AlphaFoldDB" id="A0A4C1VEH9"/>
<name>A0A4C1VEH9_EUMVA</name>
<comment type="caution">
    <text evidence="1">The sequence shown here is derived from an EMBL/GenBank/DDBJ whole genome shotgun (WGS) entry which is preliminary data.</text>
</comment>
<accession>A0A4C1VEH9</accession>
<keyword evidence="2" id="KW-1185">Reference proteome</keyword>
<dbReference type="Proteomes" id="UP000299102">
    <property type="component" value="Unassembled WGS sequence"/>
</dbReference>
<proteinExistence type="predicted"/>
<dbReference type="EMBL" id="BGZK01000327">
    <property type="protein sequence ID" value="GBP37013.1"/>
    <property type="molecule type" value="Genomic_DNA"/>
</dbReference>
<gene>
    <name evidence="1" type="ORF">EVAR_31011_1</name>
</gene>
<reference evidence="1 2" key="1">
    <citation type="journal article" date="2019" name="Commun. Biol.">
        <title>The bagworm genome reveals a unique fibroin gene that provides high tensile strength.</title>
        <authorList>
            <person name="Kono N."/>
            <person name="Nakamura H."/>
            <person name="Ohtoshi R."/>
            <person name="Tomita M."/>
            <person name="Numata K."/>
            <person name="Arakawa K."/>
        </authorList>
    </citation>
    <scope>NUCLEOTIDE SEQUENCE [LARGE SCALE GENOMIC DNA]</scope>
</reference>
<evidence type="ECO:0000313" key="2">
    <source>
        <dbReference type="Proteomes" id="UP000299102"/>
    </source>
</evidence>
<protein>
    <submittedName>
        <fullName evidence="1">Uncharacterized protein</fullName>
    </submittedName>
</protein>
<sequence>MFLDLSSMEIGERSCGAVGVVIRHQSASSITGIFNPWIYSFRSVNTRRTSRPRRSAQRTVRFELCTGAVSGDPRGGRGGAGGQTFAFVPFTWGALVPKKKLRKSNYVHVDFLDFEFGPL</sequence>